<organism evidence="1 2">
    <name type="scientific">Dallia pectoralis</name>
    <name type="common">Alaska blackfish</name>
    <dbReference type="NCBI Taxonomy" id="75939"/>
    <lineage>
        <taxon>Eukaryota</taxon>
        <taxon>Metazoa</taxon>
        <taxon>Chordata</taxon>
        <taxon>Craniata</taxon>
        <taxon>Vertebrata</taxon>
        <taxon>Euteleostomi</taxon>
        <taxon>Actinopterygii</taxon>
        <taxon>Neopterygii</taxon>
        <taxon>Teleostei</taxon>
        <taxon>Protacanthopterygii</taxon>
        <taxon>Esociformes</taxon>
        <taxon>Umbridae</taxon>
        <taxon>Dallia</taxon>
    </lineage>
</organism>
<comment type="caution">
    <text evidence="1">The sequence shown here is derived from an EMBL/GenBank/DDBJ whole genome shotgun (WGS) entry which is preliminary data.</text>
</comment>
<name>A0ACC2GGU5_DALPE</name>
<gene>
    <name evidence="1" type="ORF">DPEC_G00161700</name>
</gene>
<dbReference type="EMBL" id="CM055740">
    <property type="protein sequence ID" value="KAJ8002705.1"/>
    <property type="molecule type" value="Genomic_DNA"/>
</dbReference>
<dbReference type="Proteomes" id="UP001157502">
    <property type="component" value="Chromosome 13"/>
</dbReference>
<accession>A0ACC2GGU5</accession>
<protein>
    <submittedName>
        <fullName evidence="1">Uncharacterized protein</fullName>
    </submittedName>
</protein>
<reference evidence="1" key="1">
    <citation type="submission" date="2021-05" db="EMBL/GenBank/DDBJ databases">
        <authorList>
            <person name="Pan Q."/>
            <person name="Jouanno E."/>
            <person name="Zahm M."/>
            <person name="Klopp C."/>
            <person name="Cabau C."/>
            <person name="Louis A."/>
            <person name="Berthelot C."/>
            <person name="Parey E."/>
            <person name="Roest Crollius H."/>
            <person name="Montfort J."/>
            <person name="Robinson-Rechavi M."/>
            <person name="Bouchez O."/>
            <person name="Lampietro C."/>
            <person name="Lopez Roques C."/>
            <person name="Donnadieu C."/>
            <person name="Postlethwait J."/>
            <person name="Bobe J."/>
            <person name="Dillon D."/>
            <person name="Chandos A."/>
            <person name="von Hippel F."/>
            <person name="Guiguen Y."/>
        </authorList>
    </citation>
    <scope>NUCLEOTIDE SEQUENCE</scope>
    <source>
        <strain evidence="1">YG-Jan2019</strain>
    </source>
</reference>
<proteinExistence type="predicted"/>
<evidence type="ECO:0000313" key="2">
    <source>
        <dbReference type="Proteomes" id="UP001157502"/>
    </source>
</evidence>
<evidence type="ECO:0000313" key="1">
    <source>
        <dbReference type="EMBL" id="KAJ8002705.1"/>
    </source>
</evidence>
<keyword evidence="2" id="KW-1185">Reference proteome</keyword>
<sequence>MAPFGKNFLKARLKNRAKDKEDKDGKEIVPGKEIQVSVCDDDKVVCGVTKHTTCADIVQALLDEHKTRPESKRLLHGDPRDFCLVERWKGFERALPPLTRILRLWTAWGDQRAFVQFILVKASDFVPQAGAKKGAKLKGTKGSKRCEPGPVQHSQSLPAARQKRLVKKAFRKLEKIHKEKGVVGYAAGTEEIDRMVQLLIQQDHTIRQQIHRMSELDLEMERLETEQQAEQYDPEVPDEGWTSLSSITSHHSHSPAADILHGLSELELLQACRYTSDRVAEVDLQTQRHQDLIARLSHEIDEELTRAMLVLPKLPGGDAQLEGATAGPGVGFDTDRHWEVAEHERMLAELRHSLCTGLSLHAQTAEMEKELKQHDATLYSKDQECWELASQLRELQVGDGMPGLPTLGTVMDQSRSTASQPQAVRLKHSLSPTDVTDTDSDTGISSTHSQDSISPCLDMILLPQLDTDV</sequence>